<evidence type="ECO:0000313" key="2">
    <source>
        <dbReference type="EMBL" id="SAK58369.1"/>
    </source>
</evidence>
<name>A0A158AL14_9BURK</name>
<reference evidence="2" key="1">
    <citation type="submission" date="2016-01" db="EMBL/GenBank/DDBJ databases">
        <authorList>
            <person name="Peeters C."/>
        </authorList>
    </citation>
    <scope>NUCLEOTIDE SEQUENCE [LARGE SCALE GENOMIC DNA]</scope>
    <source>
        <strain evidence="2">LMG 29318</strain>
    </source>
</reference>
<feature type="region of interest" description="Disordered" evidence="1">
    <location>
        <begin position="57"/>
        <end position="77"/>
    </location>
</feature>
<dbReference type="Proteomes" id="UP000054870">
    <property type="component" value="Unassembled WGS sequence"/>
</dbReference>
<evidence type="ECO:0000313" key="3">
    <source>
        <dbReference type="Proteomes" id="UP000054870"/>
    </source>
</evidence>
<organism evidence="2 3">
    <name type="scientific">Caballeronia catudaia</name>
    <dbReference type="NCBI Taxonomy" id="1777136"/>
    <lineage>
        <taxon>Bacteria</taxon>
        <taxon>Pseudomonadati</taxon>
        <taxon>Pseudomonadota</taxon>
        <taxon>Betaproteobacteria</taxon>
        <taxon>Burkholderiales</taxon>
        <taxon>Burkholderiaceae</taxon>
        <taxon>Caballeronia</taxon>
    </lineage>
</organism>
<dbReference type="EMBL" id="FCOF02000008">
    <property type="protein sequence ID" value="SAK58369.1"/>
    <property type="molecule type" value="Genomic_DNA"/>
</dbReference>
<dbReference type="OrthoDB" id="5523946at2"/>
<gene>
    <name evidence="2" type="ORF">AWB75_02344</name>
</gene>
<evidence type="ECO:0000256" key="1">
    <source>
        <dbReference type="SAM" id="MobiDB-lite"/>
    </source>
</evidence>
<proteinExistence type="predicted"/>
<keyword evidence="3" id="KW-1185">Reference proteome</keyword>
<dbReference type="PROSITE" id="PS51257">
    <property type="entry name" value="PROKAR_LIPOPROTEIN"/>
    <property type="match status" value="1"/>
</dbReference>
<evidence type="ECO:0008006" key="4">
    <source>
        <dbReference type="Google" id="ProtNLM"/>
    </source>
</evidence>
<dbReference type="AlphaFoldDB" id="A0A158AL14"/>
<dbReference type="RefSeq" id="WP_061124252.1">
    <property type="nucleotide sequence ID" value="NZ_FCOF02000008.1"/>
</dbReference>
<accession>A0A158AL14</accession>
<sequence length="214" mass="22493">MMLGRIAFYICAVAAVTGCAVGRGTVDVSAPQGTNPATGKYVRFDSVQDKRTFTVAPPSADMASLDPSEDSSDASKARAIGRKRGGFGKALGDVVLPEGKTVSGLVESALATGFQQAGYVVVKQGDPNFAAATPVTAQVIDFWAWFQPGFWSVTTNHKSELQLSGNVGALHGAQTVKTRVSESKQVVVSSDWREIVEKGLSAITLQTKDLVNGK</sequence>
<comment type="caution">
    <text evidence="2">The sequence shown here is derived from an EMBL/GenBank/DDBJ whole genome shotgun (WGS) entry which is preliminary data.</text>
</comment>
<protein>
    <recommendedName>
        <fullName evidence="4">Flagellar biosynthesis protein</fullName>
    </recommendedName>
</protein>